<gene>
    <name evidence="1" type="ORF">SAMN02745702_01585</name>
</gene>
<dbReference type="InterPro" id="IPR050723">
    <property type="entry name" value="CFA/CMAS"/>
</dbReference>
<dbReference type="InterPro" id="IPR029063">
    <property type="entry name" value="SAM-dependent_MTases_sf"/>
</dbReference>
<dbReference type="PANTHER" id="PTHR43667">
    <property type="entry name" value="CYCLOPROPANE-FATTY-ACYL-PHOSPHOLIPID SYNTHASE"/>
    <property type="match status" value="1"/>
</dbReference>
<organism evidence="1 2">
    <name type="scientific">Desulfobaculum bizertense DSM 18034</name>
    <dbReference type="NCBI Taxonomy" id="1121442"/>
    <lineage>
        <taxon>Bacteria</taxon>
        <taxon>Pseudomonadati</taxon>
        <taxon>Thermodesulfobacteriota</taxon>
        <taxon>Desulfovibrionia</taxon>
        <taxon>Desulfovibrionales</taxon>
        <taxon>Desulfovibrionaceae</taxon>
        <taxon>Desulfobaculum</taxon>
    </lineage>
</organism>
<dbReference type="AlphaFoldDB" id="A0A1T4W5H6"/>
<dbReference type="Proteomes" id="UP000189733">
    <property type="component" value="Unassembled WGS sequence"/>
</dbReference>
<protein>
    <submittedName>
        <fullName evidence="1">Cyclopropane-fatty-acyl-phospholipid synthase</fullName>
    </submittedName>
</protein>
<accession>A0A1T4W5H6</accession>
<dbReference type="PANTHER" id="PTHR43667:SF2">
    <property type="entry name" value="FATTY ACID C-METHYL TRANSFERASE"/>
    <property type="match status" value="1"/>
</dbReference>
<dbReference type="STRING" id="1121442.SAMN02745702_01585"/>
<dbReference type="InterPro" id="IPR010775">
    <property type="entry name" value="DUF1365"/>
</dbReference>
<sequence>MRTCIIPARVEHQRLYPKAHSFEYRLPVYRIALDELEELEKHVLAFSRNRVNVLSFYDRDYFDENDTPVKEKLFAFLRKKGVSTDAVERVELVTGLRFLSYVFNPVSFYYVYDSVGLLCGVAEVNNTFGEKHVYLLKPEDGGELPAQFMEQKTFHVSPFFERRGQYEFFFGALEDSLDIRIHLTQDKEEVFQASLSSRDAFVPFTTRNILVENFRVPAAAHLTWPRIVWEAMKLRGVHSLPFHKKPQPMSENTVRTQQRRWEKGANRVSRALVFWRFKKIEHGALTCVLPGGKTWRFGSEDGPQARIDVKNMRFFRRLLAYGNIGLGESYVQKDWSSPDLNMVFRVLLANRRVLTLNADNGAMSQLNRRMYSMWRRVLGPFKPNTKTGSKDNIQAHYDLSNDLFSRFLDPGMVYSCAVFKEINTAESLEAAQLRKIRMIADKAQIRKGDRVLEIGCGWGSFALDTARRLGCHVLGVTLSQEQYDYAQARVAEEGLEEQVEIRLQDYRDVEGRFDAIVSIEMIEAVGYEFHPTFFRTIDERLAPGGRAVIQAITIQDWHYEAYRRSLCWVRKHIFPGGMLMSLTRTADVLARSTELVIVHAEQIGQHYARTLHEWRERFDANWPDIRAYGFDERFYRSWIYYLVSCEEGFRRGHIDDYQIVMTRPEEVALRGTALYR</sequence>
<dbReference type="Pfam" id="PF02353">
    <property type="entry name" value="CMAS"/>
    <property type="match status" value="1"/>
</dbReference>
<dbReference type="OrthoDB" id="9782855at2"/>
<keyword evidence="2" id="KW-1185">Reference proteome</keyword>
<dbReference type="EMBL" id="FUYA01000004">
    <property type="protein sequence ID" value="SKA71961.1"/>
    <property type="molecule type" value="Genomic_DNA"/>
</dbReference>
<name>A0A1T4W5H6_9BACT</name>
<dbReference type="SUPFAM" id="SSF53335">
    <property type="entry name" value="S-adenosyl-L-methionine-dependent methyltransferases"/>
    <property type="match status" value="1"/>
</dbReference>
<evidence type="ECO:0000313" key="2">
    <source>
        <dbReference type="Proteomes" id="UP000189733"/>
    </source>
</evidence>
<dbReference type="RefSeq" id="WP_078684858.1">
    <property type="nucleotide sequence ID" value="NZ_FUYA01000004.1"/>
</dbReference>
<proteinExistence type="predicted"/>
<evidence type="ECO:0000313" key="1">
    <source>
        <dbReference type="EMBL" id="SKA71961.1"/>
    </source>
</evidence>
<reference evidence="1 2" key="1">
    <citation type="submission" date="2017-02" db="EMBL/GenBank/DDBJ databases">
        <authorList>
            <person name="Peterson S.W."/>
        </authorList>
    </citation>
    <scope>NUCLEOTIDE SEQUENCE [LARGE SCALE GENOMIC DNA]</scope>
    <source>
        <strain evidence="1 2">DSM 18034</strain>
    </source>
</reference>
<dbReference type="Gene3D" id="3.40.50.150">
    <property type="entry name" value="Vaccinia Virus protein VP39"/>
    <property type="match status" value="1"/>
</dbReference>
<dbReference type="CDD" id="cd02440">
    <property type="entry name" value="AdoMet_MTases"/>
    <property type="match status" value="1"/>
</dbReference>
<dbReference type="Pfam" id="PF07103">
    <property type="entry name" value="DUF1365"/>
    <property type="match status" value="1"/>
</dbReference>